<evidence type="ECO:0000256" key="1">
    <source>
        <dbReference type="ARBA" id="ARBA00004651"/>
    </source>
</evidence>
<gene>
    <name evidence="11" type="ORF">MBCUR_09940</name>
</gene>
<evidence type="ECO:0000256" key="6">
    <source>
        <dbReference type="ARBA" id="ARBA00022692"/>
    </source>
</evidence>
<evidence type="ECO:0000256" key="4">
    <source>
        <dbReference type="ARBA" id="ARBA00020465"/>
    </source>
</evidence>
<evidence type="ECO:0000313" key="12">
    <source>
        <dbReference type="Proteomes" id="UP000077245"/>
    </source>
</evidence>
<feature type="transmembrane region" description="Helical" evidence="10">
    <location>
        <begin position="63"/>
        <end position="84"/>
    </location>
</feature>
<dbReference type="STRING" id="49547.MBCUR_09940"/>
<feature type="transmembrane region" description="Helical" evidence="10">
    <location>
        <begin position="6"/>
        <end position="25"/>
    </location>
</feature>
<keyword evidence="7 10" id="KW-1133">Transmembrane helix</keyword>
<dbReference type="Proteomes" id="UP000077245">
    <property type="component" value="Unassembled WGS sequence"/>
</dbReference>
<evidence type="ECO:0000256" key="9">
    <source>
        <dbReference type="ARBA" id="ARBA00024740"/>
    </source>
</evidence>
<evidence type="ECO:0000256" key="3">
    <source>
        <dbReference type="ARBA" id="ARBA00011090"/>
    </source>
</evidence>
<reference evidence="11 12" key="1">
    <citation type="submission" date="2016-04" db="EMBL/GenBank/DDBJ databases">
        <title>Genome sequence of Methanobrevibacter curvatus DSM 11111.</title>
        <authorList>
            <person name="Poehlein A."/>
            <person name="Seedorf H."/>
            <person name="Daniel R."/>
        </authorList>
    </citation>
    <scope>NUCLEOTIDE SEQUENCE [LARGE SCALE GENOMIC DNA]</scope>
    <source>
        <strain evidence="11 12">DSM 11111</strain>
    </source>
</reference>
<comment type="subunit">
    <text evidence="3">Putative multisubunit membrane-bound [NiFe]-hydrogenase eha is composed of at least 20 subunits.</text>
</comment>
<evidence type="ECO:0000256" key="7">
    <source>
        <dbReference type="ARBA" id="ARBA00022989"/>
    </source>
</evidence>
<evidence type="ECO:0000256" key="10">
    <source>
        <dbReference type="SAM" id="Phobius"/>
    </source>
</evidence>
<name>A0A166AX71_9EURY</name>
<evidence type="ECO:0000256" key="5">
    <source>
        <dbReference type="ARBA" id="ARBA00022475"/>
    </source>
</evidence>
<dbReference type="AlphaFoldDB" id="A0A166AX71"/>
<dbReference type="GO" id="GO:0005886">
    <property type="term" value="C:plasma membrane"/>
    <property type="evidence" value="ECO:0007669"/>
    <property type="project" value="UniProtKB-SubCell"/>
</dbReference>
<keyword evidence="12" id="KW-1185">Reference proteome</keyword>
<keyword evidence="8 10" id="KW-0472">Membrane</keyword>
<dbReference type="PATRIC" id="fig|49547.3.peg.1063"/>
<evidence type="ECO:0000256" key="8">
    <source>
        <dbReference type="ARBA" id="ARBA00023136"/>
    </source>
</evidence>
<keyword evidence="6 10" id="KW-0812">Transmembrane</keyword>
<comment type="caution">
    <text evidence="11">The sequence shown here is derived from an EMBL/GenBank/DDBJ whole genome shotgun (WGS) entry which is preliminary data.</text>
</comment>
<dbReference type="EMBL" id="LWMV01000165">
    <property type="protein sequence ID" value="KZX12583.1"/>
    <property type="molecule type" value="Genomic_DNA"/>
</dbReference>
<dbReference type="Pfam" id="PF17367">
    <property type="entry name" value="NiFe_hyd_3_EhaA"/>
    <property type="match status" value="1"/>
</dbReference>
<dbReference type="InterPro" id="IPR011306">
    <property type="entry name" value="Prd_NiFe_hyd_3_EhaA"/>
</dbReference>
<proteinExistence type="inferred from homology"/>
<evidence type="ECO:0000256" key="2">
    <source>
        <dbReference type="ARBA" id="ARBA00007910"/>
    </source>
</evidence>
<feature type="transmembrane region" description="Helical" evidence="10">
    <location>
        <begin position="37"/>
        <end position="57"/>
    </location>
</feature>
<keyword evidence="5" id="KW-1003">Cell membrane</keyword>
<comment type="function">
    <text evidence="9">One of the integral membrane subunits of multisubunit membrane-bound [NiFe]-hydrogenase eha. Eha is predicted to form large electron transfer complex and might catalyze energy-driven reduction of low-potential redox carriers.</text>
</comment>
<accession>A0A166AX71</accession>
<comment type="similarity">
    <text evidence="2">Belongs to the EhaA family.</text>
</comment>
<organism evidence="11 12">
    <name type="scientific">Methanobrevibacter curvatus</name>
    <dbReference type="NCBI Taxonomy" id="49547"/>
    <lineage>
        <taxon>Archaea</taxon>
        <taxon>Methanobacteriati</taxon>
        <taxon>Methanobacteriota</taxon>
        <taxon>Methanomada group</taxon>
        <taxon>Methanobacteria</taxon>
        <taxon>Methanobacteriales</taxon>
        <taxon>Methanobacteriaceae</taxon>
        <taxon>Methanobrevibacter</taxon>
    </lineage>
</organism>
<protein>
    <recommendedName>
        <fullName evidence="4">Probable [NiFe]-hydrogenase-type-3 Eha complex membrane subunit A</fullName>
    </recommendedName>
</protein>
<evidence type="ECO:0000313" key="11">
    <source>
        <dbReference type="EMBL" id="KZX12583.1"/>
    </source>
</evidence>
<sequence>MIGDWTIILSYLISIIVSFVVALIIKLPLTGEKPIRFSWVNSATFPTPIIAIGLLALCFSINFYWIMNGLALAIIFGVISPFIVKYLFDYIFPEPPVLDELSKESD</sequence>
<comment type="subcellular location">
    <subcellularLocation>
        <location evidence="1">Cell membrane</location>
        <topology evidence="1">Multi-pass membrane protein</topology>
    </subcellularLocation>
</comment>